<dbReference type="Gene3D" id="1.20.120.1220">
    <property type="match status" value="1"/>
</dbReference>
<reference evidence="10" key="1">
    <citation type="journal article" date="2019" name="Int. J. Syst. Evol. Microbiol.">
        <title>The Global Catalogue of Microorganisms (GCM) 10K type strain sequencing project: providing services to taxonomists for standard genome sequencing and annotation.</title>
        <authorList>
            <consortium name="The Broad Institute Genomics Platform"/>
            <consortium name="The Broad Institute Genome Sequencing Center for Infectious Disease"/>
            <person name="Wu L."/>
            <person name="Ma J."/>
        </authorList>
    </citation>
    <scope>NUCLEOTIDE SEQUENCE [LARGE SCALE GENOMIC DNA]</scope>
    <source>
        <strain evidence="10">CCUG 43117</strain>
    </source>
</reference>
<gene>
    <name evidence="9" type="ORF">ACFPN9_16725</name>
</gene>
<feature type="chain" id="PRO_5045260002" evidence="7">
    <location>
        <begin position="20"/>
        <end position="170"/>
    </location>
</feature>
<feature type="transmembrane region" description="Helical" evidence="6">
    <location>
        <begin position="98"/>
        <end position="122"/>
    </location>
</feature>
<evidence type="ECO:0000259" key="8">
    <source>
        <dbReference type="Pfam" id="PF01478"/>
    </source>
</evidence>
<comment type="subcellular location">
    <subcellularLocation>
        <location evidence="1">Cell membrane</location>
        <topology evidence="1">Multi-pass membrane protein</topology>
    </subcellularLocation>
</comment>
<keyword evidence="2" id="KW-1003">Cell membrane</keyword>
<dbReference type="Pfam" id="PF01478">
    <property type="entry name" value="Peptidase_A24"/>
    <property type="match status" value="1"/>
</dbReference>
<evidence type="ECO:0000313" key="10">
    <source>
        <dbReference type="Proteomes" id="UP001596060"/>
    </source>
</evidence>
<dbReference type="PANTHER" id="PTHR36506">
    <property type="entry name" value="PREFLAGELLIN PEPTIDASE"/>
    <property type="match status" value="1"/>
</dbReference>
<keyword evidence="3 6" id="KW-0812">Transmembrane</keyword>
<feature type="signal peptide" evidence="7">
    <location>
        <begin position="1"/>
        <end position="19"/>
    </location>
</feature>
<dbReference type="EMBL" id="JBHSLU010000051">
    <property type="protein sequence ID" value="MFC5506896.1"/>
    <property type="molecule type" value="Genomic_DNA"/>
</dbReference>
<accession>A0ABW0P2F6</accession>
<feature type="transmembrane region" description="Helical" evidence="6">
    <location>
        <begin position="59"/>
        <end position="78"/>
    </location>
</feature>
<evidence type="ECO:0000256" key="4">
    <source>
        <dbReference type="ARBA" id="ARBA00022989"/>
    </source>
</evidence>
<proteinExistence type="predicted"/>
<organism evidence="9 10">
    <name type="scientific">Bosea massiliensis</name>
    <dbReference type="NCBI Taxonomy" id="151419"/>
    <lineage>
        <taxon>Bacteria</taxon>
        <taxon>Pseudomonadati</taxon>
        <taxon>Pseudomonadota</taxon>
        <taxon>Alphaproteobacteria</taxon>
        <taxon>Hyphomicrobiales</taxon>
        <taxon>Boseaceae</taxon>
        <taxon>Bosea</taxon>
    </lineage>
</organism>
<dbReference type="Proteomes" id="UP001596060">
    <property type="component" value="Unassembled WGS sequence"/>
</dbReference>
<evidence type="ECO:0000256" key="5">
    <source>
        <dbReference type="ARBA" id="ARBA00023136"/>
    </source>
</evidence>
<feature type="transmembrane region" description="Helical" evidence="6">
    <location>
        <begin position="29"/>
        <end position="52"/>
    </location>
</feature>
<evidence type="ECO:0000256" key="6">
    <source>
        <dbReference type="SAM" id="Phobius"/>
    </source>
</evidence>
<keyword evidence="10" id="KW-1185">Reference proteome</keyword>
<dbReference type="RefSeq" id="WP_066719344.1">
    <property type="nucleotide sequence ID" value="NZ_JBHSLU010000051.1"/>
</dbReference>
<name>A0ABW0P2F6_9HYPH</name>
<dbReference type="PANTHER" id="PTHR36506:SF1">
    <property type="entry name" value="PREFLAGELLIN PEPTIDASE"/>
    <property type="match status" value="1"/>
</dbReference>
<keyword evidence="5 6" id="KW-0472">Membrane</keyword>
<dbReference type="InterPro" id="IPR052218">
    <property type="entry name" value="Preflagellin_Peptidase"/>
</dbReference>
<feature type="transmembrane region" description="Helical" evidence="6">
    <location>
        <begin position="143"/>
        <end position="164"/>
    </location>
</feature>
<feature type="domain" description="Prepilin type IV endopeptidase peptidase" evidence="8">
    <location>
        <begin position="11"/>
        <end position="114"/>
    </location>
</feature>
<evidence type="ECO:0000256" key="3">
    <source>
        <dbReference type="ARBA" id="ARBA00022692"/>
    </source>
</evidence>
<dbReference type="InterPro" id="IPR000045">
    <property type="entry name" value="Prepilin_IV_endopep_pep"/>
</dbReference>
<sequence>MTPALFMMIVVFPAAMAYAAASDLVSMTISNRLCLVLVAAFVVCTATLGLAWSQIGWHLAAGAVVLLVCFGMFAAGWIGGGDAKLAAVTALWFGFEQLMPYLAIAGLAGGVLTLALVQLRANPLPAPVVRWSWVRRLHSPKEGVPYGIALAFAALLVLPETSLWRASIGL</sequence>
<keyword evidence="7" id="KW-0732">Signal</keyword>
<evidence type="ECO:0000256" key="7">
    <source>
        <dbReference type="SAM" id="SignalP"/>
    </source>
</evidence>
<evidence type="ECO:0000256" key="1">
    <source>
        <dbReference type="ARBA" id="ARBA00004651"/>
    </source>
</evidence>
<protein>
    <submittedName>
        <fullName evidence="9">Prepilin peptidase</fullName>
    </submittedName>
</protein>
<evidence type="ECO:0000256" key="2">
    <source>
        <dbReference type="ARBA" id="ARBA00022475"/>
    </source>
</evidence>
<evidence type="ECO:0000313" key="9">
    <source>
        <dbReference type="EMBL" id="MFC5506896.1"/>
    </source>
</evidence>
<comment type="caution">
    <text evidence="9">The sequence shown here is derived from an EMBL/GenBank/DDBJ whole genome shotgun (WGS) entry which is preliminary data.</text>
</comment>
<keyword evidence="4 6" id="KW-1133">Transmembrane helix</keyword>